<evidence type="ECO:0000313" key="2">
    <source>
        <dbReference type="Proteomes" id="UP001291687"/>
    </source>
</evidence>
<dbReference type="RefSeq" id="WP_322776973.1">
    <property type="nucleotide sequence ID" value="NZ_JARJFB010000078.1"/>
</dbReference>
<dbReference type="EMBL" id="JARJFB010000078">
    <property type="protein sequence ID" value="MEA0971073.1"/>
    <property type="molecule type" value="Genomic_DNA"/>
</dbReference>
<sequence length="260" mass="26393">MSNGINASGGLQIVESAIGNGGTQKLKPYLIYASADGLTTQPNSIFSGDPVKWVSNPGVAAMVGTIAPEYLSPPANRTAAAGIATAAADAFLGVFVSCTYMSAQTKLLTDSNYWPGGTIVMPGTPITAYVNDDPMAIFSIQISSSVANAAGIRFLNTSSGLNANLGVAGINFTDPVLALTQNPSTGNTRNGISAYYLDGSTIAATATLDMKIISLAPSVNPNSNPTGLIPGINMPFVDVLVKFNKHAYGSVGVAGPTAGA</sequence>
<organism evidence="1 2">
    <name type="scientific">Candidatus Megaera venefica</name>
    <dbReference type="NCBI Taxonomy" id="2055910"/>
    <lineage>
        <taxon>Bacteria</taxon>
        <taxon>Pseudomonadati</taxon>
        <taxon>Pseudomonadota</taxon>
        <taxon>Alphaproteobacteria</taxon>
        <taxon>Rickettsiales</taxon>
        <taxon>Rickettsiaceae</taxon>
        <taxon>Candidatus Megaera</taxon>
    </lineage>
</organism>
<protein>
    <recommendedName>
        <fullName evidence="3">Phage tail protein</fullName>
    </recommendedName>
</protein>
<gene>
    <name evidence="1" type="ORF">Megvenef_01045</name>
</gene>
<evidence type="ECO:0000313" key="1">
    <source>
        <dbReference type="EMBL" id="MEA0971073.1"/>
    </source>
</evidence>
<comment type="caution">
    <text evidence="1">The sequence shown here is derived from an EMBL/GenBank/DDBJ whole genome shotgun (WGS) entry which is preliminary data.</text>
</comment>
<keyword evidence="2" id="KW-1185">Reference proteome</keyword>
<name>A0ABU5ND24_9RICK</name>
<accession>A0ABU5ND24</accession>
<evidence type="ECO:0008006" key="3">
    <source>
        <dbReference type="Google" id="ProtNLM"/>
    </source>
</evidence>
<dbReference type="Proteomes" id="UP001291687">
    <property type="component" value="Unassembled WGS sequence"/>
</dbReference>
<reference evidence="1 2" key="1">
    <citation type="submission" date="2023-03" db="EMBL/GenBank/DDBJ databases">
        <title>Host association and intracellularity evolved multiple times independently in the Rickettsiales.</title>
        <authorList>
            <person name="Castelli M."/>
            <person name="Nardi T."/>
            <person name="Gammuto L."/>
            <person name="Bellinzona G."/>
            <person name="Sabaneyeva E."/>
            <person name="Potekhin A."/>
            <person name="Serra V."/>
            <person name="Petroni G."/>
            <person name="Sassera D."/>
        </authorList>
    </citation>
    <scope>NUCLEOTIDE SEQUENCE [LARGE SCALE GENOMIC DNA]</scope>
    <source>
        <strain evidence="1 2">Sr 2-6</strain>
    </source>
</reference>
<proteinExistence type="predicted"/>